<keyword evidence="2 12" id="KW-0812">Transmembrane</keyword>
<evidence type="ECO:0000256" key="2">
    <source>
        <dbReference type="ARBA" id="ARBA00022692"/>
    </source>
</evidence>
<evidence type="ECO:0000256" key="4">
    <source>
        <dbReference type="ARBA" id="ARBA00022968"/>
    </source>
</evidence>
<reference evidence="14 15" key="1">
    <citation type="journal article" date="2008" name="Nature">
        <title>Genome analysis of the platypus reveals unique signatures of evolution.</title>
        <authorList>
            <person name="Warren W.C."/>
            <person name="Hillier L.W."/>
            <person name="Marshall Graves J.A."/>
            <person name="Birney E."/>
            <person name="Ponting C.P."/>
            <person name="Grutzner F."/>
            <person name="Belov K."/>
            <person name="Miller W."/>
            <person name="Clarke L."/>
            <person name="Chinwalla A.T."/>
            <person name="Yang S.P."/>
            <person name="Heger A."/>
            <person name="Locke D.P."/>
            <person name="Miethke P."/>
            <person name="Waters P.D."/>
            <person name="Veyrunes F."/>
            <person name="Fulton L."/>
            <person name="Fulton B."/>
            <person name="Graves T."/>
            <person name="Wallis J."/>
            <person name="Puente X.S."/>
            <person name="Lopez-Otin C."/>
            <person name="Ordonez G.R."/>
            <person name="Eichler E.E."/>
            <person name="Chen L."/>
            <person name="Cheng Z."/>
            <person name="Deakin J.E."/>
            <person name="Alsop A."/>
            <person name="Thompson K."/>
            <person name="Kirby P."/>
            <person name="Papenfuss A.T."/>
            <person name="Wakefield M.J."/>
            <person name="Olender T."/>
            <person name="Lancet D."/>
            <person name="Huttley G.A."/>
            <person name="Smit A.F."/>
            <person name="Pask A."/>
            <person name="Temple-Smith P."/>
            <person name="Batzer M.A."/>
            <person name="Walker J.A."/>
            <person name="Konkel M.K."/>
            <person name="Harris R.S."/>
            <person name="Whittington C.M."/>
            <person name="Wong E.S."/>
            <person name="Gemmell N.J."/>
            <person name="Buschiazzo E."/>
            <person name="Vargas Jentzsch I.M."/>
            <person name="Merkel A."/>
            <person name="Schmitz J."/>
            <person name="Zemann A."/>
            <person name="Churakov G."/>
            <person name="Kriegs J.O."/>
            <person name="Brosius J."/>
            <person name="Murchison E.P."/>
            <person name="Sachidanandam R."/>
            <person name="Smith C."/>
            <person name="Hannon G.J."/>
            <person name="Tsend-Ayush E."/>
            <person name="McMillan D."/>
            <person name="Attenborough R."/>
            <person name="Rens W."/>
            <person name="Ferguson-Smith M."/>
            <person name="Lefevre C.M."/>
            <person name="Sharp J.A."/>
            <person name="Nicholas K.R."/>
            <person name="Ray D.A."/>
            <person name="Kube M."/>
            <person name="Reinhardt R."/>
            <person name="Pringle T.H."/>
            <person name="Taylor J."/>
            <person name="Jones R.C."/>
            <person name="Nixon B."/>
            <person name="Dacheux J.L."/>
            <person name="Niwa H."/>
            <person name="Sekita Y."/>
            <person name="Huang X."/>
            <person name="Stark A."/>
            <person name="Kheradpour P."/>
            <person name="Kellis M."/>
            <person name="Flicek P."/>
            <person name="Chen Y."/>
            <person name="Webber C."/>
            <person name="Hardison R."/>
            <person name="Nelson J."/>
            <person name="Hallsworth-Pepin K."/>
            <person name="Delehaunty K."/>
            <person name="Markovic C."/>
            <person name="Minx P."/>
            <person name="Feng Y."/>
            <person name="Kremitzki C."/>
            <person name="Mitreva M."/>
            <person name="Glasscock J."/>
            <person name="Wylie T."/>
            <person name="Wohldmann P."/>
            <person name="Thiru P."/>
            <person name="Nhan M.N."/>
            <person name="Pohl C.S."/>
            <person name="Smith S.M."/>
            <person name="Hou S."/>
            <person name="Nefedov M."/>
            <person name="de Jong P.J."/>
            <person name="Renfree M.B."/>
            <person name="Mardis E.R."/>
            <person name="Wilson R.K."/>
        </authorList>
    </citation>
    <scope>NUCLEOTIDE SEQUENCE [LARGE SCALE GENOMIC DNA]</scope>
    <source>
        <strain evidence="14 15">Glennie</strain>
    </source>
</reference>
<dbReference type="GO" id="GO:0030246">
    <property type="term" value="F:carbohydrate binding"/>
    <property type="evidence" value="ECO:0007669"/>
    <property type="project" value="UniProtKB-KW"/>
</dbReference>
<organism evidence="14 15">
    <name type="scientific">Ornithorhynchus anatinus</name>
    <name type="common">Duckbill platypus</name>
    <dbReference type="NCBI Taxonomy" id="9258"/>
    <lineage>
        <taxon>Eukaryota</taxon>
        <taxon>Metazoa</taxon>
        <taxon>Chordata</taxon>
        <taxon>Craniata</taxon>
        <taxon>Vertebrata</taxon>
        <taxon>Euteleostomi</taxon>
        <taxon>Mammalia</taxon>
        <taxon>Monotremata</taxon>
        <taxon>Ornithorhynchidae</taxon>
        <taxon>Ornithorhynchus</taxon>
    </lineage>
</organism>
<feature type="transmembrane region" description="Helical" evidence="12">
    <location>
        <begin position="65"/>
        <end position="88"/>
    </location>
</feature>
<comment type="subcellular location">
    <subcellularLocation>
        <location evidence="1">Membrane</location>
        <topology evidence="1">Single-pass type II membrane protein</topology>
    </subcellularLocation>
</comment>
<dbReference type="PANTHER" id="PTHR22800:SF252">
    <property type="entry name" value="NATURAL KILLER CELLS ANTIGEN CD94"/>
    <property type="match status" value="1"/>
</dbReference>
<evidence type="ECO:0000256" key="7">
    <source>
        <dbReference type="ARBA" id="ARBA00023180"/>
    </source>
</evidence>
<dbReference type="Ensembl" id="ENSOANT00000058495.1">
    <property type="protein sequence ID" value="ENSOANP00000046272.1"/>
    <property type="gene ID" value="ENSOANG00000041441.1"/>
</dbReference>
<dbReference type="OMA" id="HWIGLTR"/>
<dbReference type="InterPro" id="IPR001304">
    <property type="entry name" value="C-type_lectin-like"/>
</dbReference>
<dbReference type="SMART" id="SM00034">
    <property type="entry name" value="CLECT"/>
    <property type="match status" value="1"/>
</dbReference>
<evidence type="ECO:0000313" key="15">
    <source>
        <dbReference type="Proteomes" id="UP000002279"/>
    </source>
</evidence>
<protein>
    <recommendedName>
        <fullName evidence="8">Natural killer cells antigen CD94</fullName>
    </recommendedName>
    <alternativeName>
        <fullName evidence="9">Killer cell lectin-like receptor subfamily D member 1</fullName>
    </alternativeName>
</protein>
<name>A0A6I8NZI2_ORNAN</name>
<dbReference type="GeneTree" id="ENSGT00940000164346"/>
<evidence type="ECO:0000256" key="11">
    <source>
        <dbReference type="SAM" id="MobiDB-lite"/>
    </source>
</evidence>
<evidence type="ECO:0000256" key="9">
    <source>
        <dbReference type="ARBA" id="ARBA00041489"/>
    </source>
</evidence>
<keyword evidence="6 12" id="KW-0472">Membrane</keyword>
<evidence type="ECO:0000256" key="10">
    <source>
        <dbReference type="SAM" id="Coils"/>
    </source>
</evidence>
<evidence type="ECO:0000259" key="13">
    <source>
        <dbReference type="PROSITE" id="PS50041"/>
    </source>
</evidence>
<evidence type="ECO:0000256" key="5">
    <source>
        <dbReference type="ARBA" id="ARBA00022989"/>
    </source>
</evidence>
<feature type="domain" description="C-type lectin" evidence="13">
    <location>
        <begin position="127"/>
        <end position="233"/>
    </location>
</feature>
<gene>
    <name evidence="14" type="primary">LOC114817955</name>
</gene>
<dbReference type="AlphaFoldDB" id="A0A6I8NZI2"/>
<dbReference type="InParanoid" id="A0A6I8NZI2"/>
<keyword evidence="5 12" id="KW-1133">Transmembrane helix</keyword>
<dbReference type="CDD" id="cd03593">
    <property type="entry name" value="CLECT_NK_receptors_like"/>
    <property type="match status" value="1"/>
</dbReference>
<sequence>MYQERQPPPSSLPDQHPQPEETLDMNSEKHQLQRTNSLEKHNSSSNRQEQHRPKASQRRGCLTSWHLAAAVLGILSLILLGAVVFFVLKSQKQQENLENMVREKENLQSQLESCAKAWDIKGNWTCMTKNCYHFSTRKDTWVNCKKYCSILSKDLLKIDSKDELMAIQSKMNHFHWIGLTRARDKSSWNWQDCSPLSLDLGLTESSNDNKCAIISPSVVSAVQCTSKFFCLCEDNH</sequence>
<dbReference type="Gene3D" id="3.10.100.10">
    <property type="entry name" value="Mannose-Binding Protein A, subunit A"/>
    <property type="match status" value="1"/>
</dbReference>
<keyword evidence="7" id="KW-0325">Glycoprotein</keyword>
<reference evidence="14" key="2">
    <citation type="submission" date="2025-08" db="UniProtKB">
        <authorList>
            <consortium name="Ensembl"/>
        </authorList>
    </citation>
    <scope>IDENTIFICATION</scope>
    <source>
        <strain evidence="14">Glennie</strain>
    </source>
</reference>
<evidence type="ECO:0000313" key="14">
    <source>
        <dbReference type="Ensembl" id="ENSOANP00000046272.1"/>
    </source>
</evidence>
<evidence type="ECO:0000256" key="3">
    <source>
        <dbReference type="ARBA" id="ARBA00022734"/>
    </source>
</evidence>
<keyword evidence="10" id="KW-0175">Coiled coil</keyword>
<dbReference type="PANTHER" id="PTHR22800">
    <property type="entry name" value="C-TYPE LECTIN PROTEINS"/>
    <property type="match status" value="1"/>
</dbReference>
<reference evidence="14" key="3">
    <citation type="submission" date="2025-09" db="UniProtKB">
        <authorList>
            <consortium name="Ensembl"/>
        </authorList>
    </citation>
    <scope>IDENTIFICATION</scope>
    <source>
        <strain evidence="14">Glennie</strain>
    </source>
</reference>
<dbReference type="InterPro" id="IPR050919">
    <property type="entry name" value="NKG2/CD94_NK_receptors"/>
</dbReference>
<dbReference type="OrthoDB" id="2142683at2759"/>
<dbReference type="GO" id="GO:0016020">
    <property type="term" value="C:membrane"/>
    <property type="evidence" value="ECO:0007669"/>
    <property type="project" value="UniProtKB-SubCell"/>
</dbReference>
<keyword evidence="3" id="KW-0430">Lectin</keyword>
<dbReference type="RefSeq" id="XP_028938505.2">
    <property type="nucleotide sequence ID" value="XM_029082672.2"/>
</dbReference>
<dbReference type="Proteomes" id="UP000002279">
    <property type="component" value="Chromosome 17"/>
</dbReference>
<keyword evidence="4" id="KW-0735">Signal-anchor</keyword>
<dbReference type="Pfam" id="PF00059">
    <property type="entry name" value="Lectin_C"/>
    <property type="match status" value="1"/>
</dbReference>
<evidence type="ECO:0000256" key="12">
    <source>
        <dbReference type="SAM" id="Phobius"/>
    </source>
</evidence>
<dbReference type="GO" id="GO:0002223">
    <property type="term" value="P:stimulatory C-type lectin receptor signaling pathway"/>
    <property type="evidence" value="ECO:0000318"/>
    <property type="project" value="GO_Central"/>
</dbReference>
<feature type="region of interest" description="Disordered" evidence="11">
    <location>
        <begin position="1"/>
        <end position="57"/>
    </location>
</feature>
<dbReference type="GO" id="GO:0045954">
    <property type="term" value="P:positive regulation of natural killer cell mediated cytotoxicity"/>
    <property type="evidence" value="ECO:0000318"/>
    <property type="project" value="GO_Central"/>
</dbReference>
<dbReference type="InterPro" id="IPR033992">
    <property type="entry name" value="NKR-like_CTLD"/>
</dbReference>
<proteinExistence type="predicted"/>
<feature type="coiled-coil region" evidence="10">
    <location>
        <begin position="87"/>
        <end position="117"/>
    </location>
</feature>
<feature type="compositionally biased region" description="Basic and acidic residues" evidence="11">
    <location>
        <begin position="26"/>
        <end position="52"/>
    </location>
</feature>
<dbReference type="PROSITE" id="PS50041">
    <property type="entry name" value="C_TYPE_LECTIN_2"/>
    <property type="match status" value="1"/>
</dbReference>
<evidence type="ECO:0000256" key="6">
    <source>
        <dbReference type="ARBA" id="ARBA00023136"/>
    </source>
</evidence>
<accession>A0A6I8NZI2</accession>
<evidence type="ECO:0000256" key="8">
    <source>
        <dbReference type="ARBA" id="ARBA00041193"/>
    </source>
</evidence>
<dbReference type="InterPro" id="IPR016187">
    <property type="entry name" value="CTDL_fold"/>
</dbReference>
<evidence type="ECO:0000256" key="1">
    <source>
        <dbReference type="ARBA" id="ARBA00004606"/>
    </source>
</evidence>
<feature type="compositionally biased region" description="Pro residues" evidence="11">
    <location>
        <begin position="1"/>
        <end position="11"/>
    </location>
</feature>
<dbReference type="SUPFAM" id="SSF56436">
    <property type="entry name" value="C-type lectin-like"/>
    <property type="match status" value="1"/>
</dbReference>
<dbReference type="GeneID" id="114817955"/>
<dbReference type="KEGG" id="oaa:114817955"/>
<dbReference type="InterPro" id="IPR016186">
    <property type="entry name" value="C-type_lectin-like/link_sf"/>
</dbReference>
<keyword evidence="15" id="KW-1185">Reference proteome</keyword>